<dbReference type="EMBL" id="BSYR01000031">
    <property type="protein sequence ID" value="GMI98415.1"/>
    <property type="molecule type" value="Genomic_DNA"/>
</dbReference>
<name>A0A9W7ILQ4_HIBTR</name>
<evidence type="ECO:0000256" key="1">
    <source>
        <dbReference type="SAM" id="MobiDB-lite"/>
    </source>
</evidence>
<comment type="caution">
    <text evidence="2">The sequence shown here is derived from an EMBL/GenBank/DDBJ whole genome shotgun (WGS) entry which is preliminary data.</text>
</comment>
<gene>
    <name evidence="2" type="ORF">HRI_003510800</name>
</gene>
<keyword evidence="3" id="KW-1185">Reference proteome</keyword>
<evidence type="ECO:0000313" key="3">
    <source>
        <dbReference type="Proteomes" id="UP001165190"/>
    </source>
</evidence>
<feature type="region of interest" description="Disordered" evidence="1">
    <location>
        <begin position="107"/>
        <end position="145"/>
    </location>
</feature>
<dbReference type="OrthoDB" id="10505086at2759"/>
<sequence length="164" mass="18835">MIRFAYDLITKSQENKNTRQLCQKILYERNMEVEKELTKLRASKNHELKENKTNSRGVRSKNVRRSIIEEISGDNGVIVKDCGNKSSLILNSPCVRPKVISNARLKGHLEKRKSKASKSHMPKKTKRSTIEERSNVPASSTQSYENFVISPMMMPPNNFYAPPR</sequence>
<organism evidence="2 3">
    <name type="scientific">Hibiscus trionum</name>
    <name type="common">Flower of an hour</name>
    <dbReference type="NCBI Taxonomy" id="183268"/>
    <lineage>
        <taxon>Eukaryota</taxon>
        <taxon>Viridiplantae</taxon>
        <taxon>Streptophyta</taxon>
        <taxon>Embryophyta</taxon>
        <taxon>Tracheophyta</taxon>
        <taxon>Spermatophyta</taxon>
        <taxon>Magnoliopsida</taxon>
        <taxon>eudicotyledons</taxon>
        <taxon>Gunneridae</taxon>
        <taxon>Pentapetalae</taxon>
        <taxon>rosids</taxon>
        <taxon>malvids</taxon>
        <taxon>Malvales</taxon>
        <taxon>Malvaceae</taxon>
        <taxon>Malvoideae</taxon>
        <taxon>Hibiscus</taxon>
    </lineage>
</organism>
<evidence type="ECO:0000313" key="2">
    <source>
        <dbReference type="EMBL" id="GMI98415.1"/>
    </source>
</evidence>
<accession>A0A9W7ILQ4</accession>
<proteinExistence type="predicted"/>
<dbReference type="AlphaFoldDB" id="A0A9W7ILQ4"/>
<feature type="compositionally biased region" description="Basic residues" evidence="1">
    <location>
        <begin position="107"/>
        <end position="127"/>
    </location>
</feature>
<feature type="compositionally biased region" description="Polar residues" evidence="1">
    <location>
        <begin position="136"/>
        <end position="145"/>
    </location>
</feature>
<protein>
    <submittedName>
        <fullName evidence="2">Uncharacterized protein</fullName>
    </submittedName>
</protein>
<dbReference type="Proteomes" id="UP001165190">
    <property type="component" value="Unassembled WGS sequence"/>
</dbReference>
<reference evidence="2" key="1">
    <citation type="submission" date="2023-05" db="EMBL/GenBank/DDBJ databases">
        <title>Genome and transcriptome analyses reveal genes involved in the formation of fine ridges on petal epidermal cells in Hibiscus trionum.</title>
        <authorList>
            <person name="Koshimizu S."/>
            <person name="Masuda S."/>
            <person name="Ishii T."/>
            <person name="Shirasu K."/>
            <person name="Hoshino A."/>
            <person name="Arita M."/>
        </authorList>
    </citation>
    <scope>NUCLEOTIDE SEQUENCE</scope>
    <source>
        <strain evidence="2">Hamamatsu line</strain>
    </source>
</reference>